<dbReference type="InterPro" id="IPR036328">
    <property type="entry name" value="MliC_sf"/>
</dbReference>
<evidence type="ECO:0000256" key="1">
    <source>
        <dbReference type="ARBA" id="ARBA00022729"/>
    </source>
</evidence>
<dbReference type="Proteomes" id="UP000248975">
    <property type="component" value="Unassembled WGS sequence"/>
</dbReference>
<dbReference type="Pfam" id="PF03724">
    <property type="entry name" value="META"/>
    <property type="match status" value="1"/>
</dbReference>
<keyword evidence="4" id="KW-0449">Lipoprotein</keyword>
<dbReference type="Gene3D" id="2.40.128.270">
    <property type="match status" value="1"/>
</dbReference>
<feature type="domain" description="DUF306" evidence="6">
    <location>
        <begin position="301"/>
        <end position="400"/>
    </location>
</feature>
<dbReference type="SUPFAM" id="SSF141488">
    <property type="entry name" value="YdhA-like"/>
    <property type="match status" value="1"/>
</dbReference>
<evidence type="ECO:0000256" key="2">
    <source>
        <dbReference type="ARBA" id="ARBA00023136"/>
    </source>
</evidence>
<dbReference type="Pfam" id="PF09864">
    <property type="entry name" value="MliC"/>
    <property type="match status" value="1"/>
</dbReference>
<comment type="caution">
    <text evidence="8">The sequence shown here is derived from an EMBL/GenBank/DDBJ whole genome shotgun (WGS) entry which is preliminary data.</text>
</comment>
<feature type="domain" description="C-type lysozyme inhibitor" evidence="7">
    <location>
        <begin position="134"/>
        <end position="195"/>
    </location>
</feature>
<evidence type="ECO:0000259" key="6">
    <source>
        <dbReference type="Pfam" id="PF03724"/>
    </source>
</evidence>
<proteinExistence type="predicted"/>
<name>A0A2W5SE88_CERSP</name>
<dbReference type="InterPro" id="IPR038670">
    <property type="entry name" value="HslJ-like_sf"/>
</dbReference>
<dbReference type="Pfam" id="PF09619">
    <property type="entry name" value="YscW"/>
    <property type="match status" value="1"/>
</dbReference>
<accession>A0A2W5SE88</accession>
<evidence type="ECO:0008006" key="10">
    <source>
        <dbReference type="Google" id="ProtNLM"/>
    </source>
</evidence>
<evidence type="ECO:0000256" key="4">
    <source>
        <dbReference type="ARBA" id="ARBA00023288"/>
    </source>
</evidence>
<dbReference type="InterPro" id="IPR005184">
    <property type="entry name" value="DUF306_Meta_HslJ"/>
</dbReference>
<dbReference type="InterPro" id="IPR018660">
    <property type="entry name" value="MliC"/>
</dbReference>
<evidence type="ECO:0000256" key="5">
    <source>
        <dbReference type="SAM" id="SignalP"/>
    </source>
</evidence>
<dbReference type="InterPro" id="IPR039366">
    <property type="entry name" value="Pilotin"/>
</dbReference>
<dbReference type="Gene3D" id="2.40.128.200">
    <property type="match status" value="1"/>
</dbReference>
<keyword evidence="2" id="KW-0472">Membrane</keyword>
<evidence type="ECO:0000259" key="7">
    <source>
        <dbReference type="Pfam" id="PF09864"/>
    </source>
</evidence>
<evidence type="ECO:0000313" key="8">
    <source>
        <dbReference type="EMBL" id="PZR00510.1"/>
    </source>
</evidence>
<dbReference type="AlphaFoldDB" id="A0A2W5SE88"/>
<organism evidence="8 9">
    <name type="scientific">Cereibacter sphaeroides</name>
    <name type="common">Rhodobacter sphaeroides</name>
    <dbReference type="NCBI Taxonomy" id="1063"/>
    <lineage>
        <taxon>Bacteria</taxon>
        <taxon>Pseudomonadati</taxon>
        <taxon>Pseudomonadota</taxon>
        <taxon>Alphaproteobacteria</taxon>
        <taxon>Rhodobacterales</taxon>
        <taxon>Paracoccaceae</taxon>
        <taxon>Cereibacter</taxon>
    </lineage>
</organism>
<dbReference type="EMBL" id="QFQS01000001">
    <property type="protein sequence ID" value="PZR00510.1"/>
    <property type="molecule type" value="Genomic_DNA"/>
</dbReference>
<evidence type="ECO:0000313" key="9">
    <source>
        <dbReference type="Proteomes" id="UP000248975"/>
    </source>
</evidence>
<gene>
    <name evidence="8" type="ORF">DI533_08100</name>
</gene>
<sequence length="408" mass="42818">MRKEVSMIGRSFGFVALFAALAATAEARDITGEMAYRERIALDDSAQLVIELRGPTGPVAEARIETGGRQVPLPFTLVAPDGGAYTLQGAIFVGGRAEWLSAPMAVPEGEGALDLGMVPLMRHVAMGFSTQMDCGGTPVEVGFVDDMARLRVGGETFDLKPVPSGSGAKFSDGATPETVFWSKGNAAMVTLKGADLPECAPVIAPSLLPVTLRGNEPGWRLDLSETGYIYTAQSGAEEKGVLPEAVATREGARFDLTPRLSVVVGRAICHDTMTGMPYPMTATLTADGTALNGCGGVPTDLLAGSWTVDELHGAALPEEAEVTMAFDAAEGRVFGKSACNRYNGSFTLSGEGLSFGPAAGTMMACPEELMKVEQTFLRGLETVSRFDIGADGRLELVAGDTVLLRARR</sequence>
<protein>
    <recommendedName>
        <fullName evidence="10">META domain-containing protein</fullName>
    </recommendedName>
</protein>
<dbReference type="PANTHER" id="PTHR35535">
    <property type="entry name" value="HEAT SHOCK PROTEIN HSLJ"/>
    <property type="match status" value="1"/>
</dbReference>
<dbReference type="InterPro" id="IPR053147">
    <property type="entry name" value="Hsp_HslJ-like"/>
</dbReference>
<keyword evidence="3" id="KW-0564">Palmitate</keyword>
<feature type="signal peptide" evidence="5">
    <location>
        <begin position="1"/>
        <end position="27"/>
    </location>
</feature>
<reference evidence="8 9" key="1">
    <citation type="submission" date="2017-08" db="EMBL/GenBank/DDBJ databases">
        <title>Infants hospitalized years apart are colonized by the same room-sourced microbial strains.</title>
        <authorList>
            <person name="Brooks B."/>
            <person name="Olm M.R."/>
            <person name="Firek B.A."/>
            <person name="Baker R."/>
            <person name="Thomas B.C."/>
            <person name="Morowitz M.J."/>
            <person name="Banfield J.F."/>
        </authorList>
    </citation>
    <scope>NUCLEOTIDE SEQUENCE [LARGE SCALE GENOMIC DNA]</scope>
    <source>
        <strain evidence="8">S2_003_000_R2_11</strain>
    </source>
</reference>
<keyword evidence="1 5" id="KW-0732">Signal</keyword>
<dbReference type="PANTHER" id="PTHR35535:SF1">
    <property type="entry name" value="HEAT SHOCK PROTEIN HSLJ"/>
    <property type="match status" value="1"/>
</dbReference>
<feature type="chain" id="PRO_5016110958" description="META domain-containing protein" evidence="5">
    <location>
        <begin position="28"/>
        <end position="408"/>
    </location>
</feature>
<evidence type="ECO:0000256" key="3">
    <source>
        <dbReference type="ARBA" id="ARBA00023139"/>
    </source>
</evidence>